<protein>
    <submittedName>
        <fullName evidence="1">Uncharacterized protein</fullName>
    </submittedName>
</protein>
<evidence type="ECO:0000313" key="1">
    <source>
        <dbReference type="EMBL" id="OGE43893.1"/>
    </source>
</evidence>
<accession>A0A1F5KSJ1</accession>
<comment type="caution">
    <text evidence="1">The sequence shown here is derived from an EMBL/GenBank/DDBJ whole genome shotgun (WGS) entry which is preliminary data.</text>
</comment>
<reference evidence="1 2" key="1">
    <citation type="journal article" date="2016" name="Nat. Commun.">
        <title>Thousands of microbial genomes shed light on interconnected biogeochemical processes in an aquifer system.</title>
        <authorList>
            <person name="Anantharaman K."/>
            <person name="Brown C.T."/>
            <person name="Hug L.A."/>
            <person name="Sharon I."/>
            <person name="Castelle C.J."/>
            <person name="Probst A.J."/>
            <person name="Thomas B.C."/>
            <person name="Singh A."/>
            <person name="Wilkins M.J."/>
            <person name="Karaoz U."/>
            <person name="Brodie E.L."/>
            <person name="Williams K.H."/>
            <person name="Hubbard S.S."/>
            <person name="Banfield J.F."/>
        </authorList>
    </citation>
    <scope>NUCLEOTIDE SEQUENCE [LARGE SCALE GENOMIC DNA]</scope>
</reference>
<dbReference type="EMBL" id="MFDM01000011">
    <property type="protein sequence ID" value="OGE43893.1"/>
    <property type="molecule type" value="Genomic_DNA"/>
</dbReference>
<proteinExistence type="predicted"/>
<dbReference type="Proteomes" id="UP000178565">
    <property type="component" value="Unassembled WGS sequence"/>
</dbReference>
<organism evidence="1 2">
    <name type="scientific">Candidatus Daviesbacteria bacterium RIFCSPLOWO2_01_FULL_39_12</name>
    <dbReference type="NCBI Taxonomy" id="1797785"/>
    <lineage>
        <taxon>Bacteria</taxon>
        <taxon>Candidatus Daviesiibacteriota</taxon>
    </lineage>
</organism>
<evidence type="ECO:0000313" key="2">
    <source>
        <dbReference type="Proteomes" id="UP000178565"/>
    </source>
</evidence>
<name>A0A1F5KSJ1_9BACT</name>
<dbReference type="STRING" id="1797785.A3B45_02590"/>
<sequence length="71" mass="8607">MAEKLLGKYDVDWLGRLYIEAEQRRYYPVDFNEGRMVVMTSSLVWDREQRRNFEPSEFPAKIPLGRPHFDR</sequence>
<dbReference type="AlphaFoldDB" id="A0A1F5KSJ1"/>
<gene>
    <name evidence="1" type="ORF">A3B45_02590</name>
</gene>